<feature type="transmembrane region" description="Helical" evidence="6">
    <location>
        <begin position="348"/>
        <end position="368"/>
    </location>
</feature>
<feature type="transmembrane region" description="Helical" evidence="6">
    <location>
        <begin position="656"/>
        <end position="678"/>
    </location>
</feature>
<gene>
    <name evidence="8" type="ORF">HGO97_008785</name>
</gene>
<proteinExistence type="predicted"/>
<evidence type="ECO:0000256" key="5">
    <source>
        <dbReference type="ARBA" id="ARBA00023136"/>
    </source>
</evidence>
<keyword evidence="4 6" id="KW-1133">Transmembrane helix</keyword>
<feature type="transmembrane region" description="Helical" evidence="6">
    <location>
        <begin position="310"/>
        <end position="328"/>
    </location>
</feature>
<comment type="caution">
    <text evidence="8">The sequence shown here is derived from an EMBL/GenBank/DDBJ whole genome shotgun (WGS) entry which is preliminary data.</text>
</comment>
<dbReference type="Proteomes" id="UP000723714">
    <property type="component" value="Unassembled WGS sequence"/>
</dbReference>
<evidence type="ECO:0000256" key="4">
    <source>
        <dbReference type="ARBA" id="ARBA00022989"/>
    </source>
</evidence>
<dbReference type="InterPro" id="IPR003838">
    <property type="entry name" value="ABC3_permease_C"/>
</dbReference>
<feature type="domain" description="ABC3 transporter permease C-terminal" evidence="7">
    <location>
        <begin position="658"/>
        <end position="776"/>
    </location>
</feature>
<evidence type="ECO:0000256" key="1">
    <source>
        <dbReference type="ARBA" id="ARBA00004651"/>
    </source>
</evidence>
<keyword evidence="2" id="KW-1003">Cell membrane</keyword>
<evidence type="ECO:0000256" key="2">
    <source>
        <dbReference type="ARBA" id="ARBA00022475"/>
    </source>
</evidence>
<feature type="transmembrane region" description="Helical" evidence="6">
    <location>
        <begin position="254"/>
        <end position="278"/>
    </location>
</feature>
<evidence type="ECO:0000256" key="6">
    <source>
        <dbReference type="SAM" id="Phobius"/>
    </source>
</evidence>
<dbReference type="Pfam" id="PF02687">
    <property type="entry name" value="FtsX"/>
    <property type="match status" value="2"/>
</dbReference>
<feature type="transmembrane region" description="Helical" evidence="6">
    <location>
        <begin position="746"/>
        <end position="767"/>
    </location>
</feature>
<dbReference type="EMBL" id="JABACJ020000006">
    <property type="protein sequence ID" value="MBU3875908.1"/>
    <property type="molecule type" value="Genomic_DNA"/>
</dbReference>
<organism evidence="8 9">
    <name type="scientific">Faecalicatena faecalis</name>
    <dbReference type="NCBI Taxonomy" id="2726362"/>
    <lineage>
        <taxon>Bacteria</taxon>
        <taxon>Bacillati</taxon>
        <taxon>Bacillota</taxon>
        <taxon>Clostridia</taxon>
        <taxon>Lachnospirales</taxon>
        <taxon>Lachnospiraceae</taxon>
        <taxon>Faecalicatena</taxon>
    </lineage>
</organism>
<reference evidence="8 9" key="1">
    <citation type="submission" date="2021-06" db="EMBL/GenBank/DDBJ databases">
        <title>Faecalicatena sp. nov. isolated from porcine feces.</title>
        <authorList>
            <person name="Oh B.S."/>
            <person name="Lee J.H."/>
        </authorList>
    </citation>
    <scope>NUCLEOTIDE SEQUENCE [LARGE SCALE GENOMIC DNA]</scope>
    <source>
        <strain evidence="8 9">AGMB00832</strain>
    </source>
</reference>
<dbReference type="InterPro" id="IPR038766">
    <property type="entry name" value="Membrane_comp_ABC_pdt"/>
</dbReference>
<sequence length="781" mass="87745">MVQRLMKKDFKKNKVIVFTLFTFILLSAMLLSSALTIATELTGSLDHLFEKAKVPSYVQMYAGDFSQDEINTFSENNELVKNQQTVTMLNIDGESLFLQVNGDSEVNSIIENSFVKQNEAFDFLLDSRDEIAGVHDGEIGIPVYHQQLYNLELGSKVQVQIGDFKKTYTITSFIRDAQMNPSLVTSKRFLVSDNDWNELETKLSNQEHLIEFELNDDSSISEFEKQYEASNLPQSGTALTKSLYQVLNALTDGIVIAIIILISLLLLLIASLCLRFTILTAIEEDYREIGIMKATGISNKNIRKLYLTKYIVIASIACLGGYLASLAVTNVFTKSMSVYMGLAPKTMISYFLPLLGSLLVFLFVYLFCRLVFRRFKKISAYQALQAGEISGNRKIAHRMQLSGKKHWIGNHTIFIGIREVLTQIKTYILLMLVFAISLFMMSVPFNFLQTIQDSSFISYMGAGESDLRIDIHQMDKYKEESEEVFRYLTNESLNNDVIEKVASYETSAYQMKNADHEISTIKIESSKDYDVFPLHYTDGRAPQNDKEIALSSMNADEFEVSVGDTVTIILEGKEEKLTVSGIYQDVTNGGKTAKGMLESDDVLWTTYNFNVKDASKINEVKTKLEQTFTHIKVTDMDNYIKQTLGGIIEQVTSLSVVSFALSLFISILITSMFFKMILAKEAKNIAIMKSIGISTKTLQRQYIVRALFTLLIGLIVGVVLTNVLGTQVGSLLLSGVSKLTFVTNPLINYLIIPFSLVLVVSLSVYIVSVSIKKMNIMLIAE</sequence>
<protein>
    <submittedName>
        <fullName evidence="8">FtsX-like permease family protein</fullName>
    </submittedName>
</protein>
<evidence type="ECO:0000313" key="8">
    <source>
        <dbReference type="EMBL" id="MBU3875908.1"/>
    </source>
</evidence>
<dbReference type="PANTHER" id="PTHR30287:SF2">
    <property type="entry name" value="BLL1001 PROTEIN"/>
    <property type="match status" value="1"/>
</dbReference>
<evidence type="ECO:0000256" key="3">
    <source>
        <dbReference type="ARBA" id="ARBA00022692"/>
    </source>
</evidence>
<evidence type="ECO:0000259" key="7">
    <source>
        <dbReference type="Pfam" id="PF02687"/>
    </source>
</evidence>
<dbReference type="RefSeq" id="WP_216240928.1">
    <property type="nucleotide sequence ID" value="NZ_JABACJ020000006.1"/>
</dbReference>
<accession>A0ABS6D2U4</accession>
<evidence type="ECO:0000313" key="9">
    <source>
        <dbReference type="Proteomes" id="UP000723714"/>
    </source>
</evidence>
<name>A0ABS6D2U4_9FIRM</name>
<keyword evidence="5 6" id="KW-0472">Membrane</keyword>
<feature type="domain" description="ABC3 transporter permease C-terminal" evidence="7">
    <location>
        <begin position="260"/>
        <end position="371"/>
    </location>
</feature>
<keyword evidence="3 6" id="KW-0812">Transmembrane</keyword>
<keyword evidence="9" id="KW-1185">Reference proteome</keyword>
<feature type="transmembrane region" description="Helical" evidence="6">
    <location>
        <begin position="427"/>
        <end position="448"/>
    </location>
</feature>
<dbReference type="PANTHER" id="PTHR30287">
    <property type="entry name" value="MEMBRANE COMPONENT OF PREDICTED ABC SUPERFAMILY METABOLITE UPTAKE TRANSPORTER"/>
    <property type="match status" value="1"/>
</dbReference>
<feature type="transmembrane region" description="Helical" evidence="6">
    <location>
        <begin position="702"/>
        <end position="726"/>
    </location>
</feature>
<comment type="subcellular location">
    <subcellularLocation>
        <location evidence="1">Cell membrane</location>
        <topology evidence="1">Multi-pass membrane protein</topology>
    </subcellularLocation>
</comment>